<dbReference type="Proteomes" id="UP000010824">
    <property type="component" value="Chromosome"/>
</dbReference>
<keyword evidence="3" id="KW-1185">Reference proteome</keyword>
<evidence type="ECO:0000313" key="3">
    <source>
        <dbReference type="Proteomes" id="UP000010824"/>
    </source>
</evidence>
<reference evidence="2 3" key="2">
    <citation type="journal article" date="2014" name="Genome Announc.">
        <title>Complete Genome Sequence of Methanoregula formicica SMSPT, a Mesophilic Hydrogenotrophic Methanogen Isolated from a Methanogenic Upflow Anaerobic Sludge Blanket Reactor.</title>
        <authorList>
            <person name="Yamamoto K."/>
            <person name="Tamaki H."/>
            <person name="Cadillo-Quiroz H."/>
            <person name="Imachi H."/>
            <person name="Kyrpides N."/>
            <person name="Woyke T."/>
            <person name="Goodwin L."/>
            <person name="Zinder S.H."/>
            <person name="Kamagata Y."/>
            <person name="Liu W.T."/>
        </authorList>
    </citation>
    <scope>NUCLEOTIDE SEQUENCE [LARGE SCALE GENOMIC DNA]</scope>
    <source>
        <strain evidence="3">DSM 22288 / NBRC 105244 / SMSP</strain>
    </source>
</reference>
<dbReference type="HOGENOM" id="CLU_1691545_0_0_2"/>
<protein>
    <submittedName>
        <fullName evidence="2">Uncharacterized protein</fullName>
    </submittedName>
</protein>
<evidence type="ECO:0000256" key="1">
    <source>
        <dbReference type="SAM" id="MobiDB-lite"/>
    </source>
</evidence>
<dbReference type="STRING" id="593750.Metfor_2764"/>
<dbReference type="AlphaFoldDB" id="L0HG96"/>
<feature type="region of interest" description="Disordered" evidence="1">
    <location>
        <begin position="112"/>
        <end position="138"/>
    </location>
</feature>
<dbReference type="eggNOG" id="arCOG09441">
    <property type="taxonomic scope" value="Archaea"/>
</dbReference>
<evidence type="ECO:0000313" key="2">
    <source>
        <dbReference type="EMBL" id="AGB03747.1"/>
    </source>
</evidence>
<dbReference type="KEGG" id="mfo:Metfor_2764"/>
<dbReference type="InParanoid" id="L0HG96"/>
<dbReference type="GeneID" id="14308547"/>
<proteinExistence type="predicted"/>
<dbReference type="EMBL" id="CP003167">
    <property type="protein sequence ID" value="AGB03747.1"/>
    <property type="molecule type" value="Genomic_DNA"/>
</dbReference>
<accession>L0HG96</accession>
<sequence>MTRGPPPGKGLKEAKQIASRLGETCENSKGRGTLYDFSIHLSSFTIAVRVRGTKLIAITAEDLVAAYPRDIARIRRVPATPVFIREIWVRTSAGTWQYFLILRDRIVEIPSELPPPEPGKSRLRGNAPGPDPKALPGIVPAAEHTYTCPFLGPPK</sequence>
<organism evidence="2 3">
    <name type="scientific">Methanoregula formicica (strain DSM 22288 / NBRC 105244 / SMSP)</name>
    <dbReference type="NCBI Taxonomy" id="593750"/>
    <lineage>
        <taxon>Archaea</taxon>
        <taxon>Methanobacteriati</taxon>
        <taxon>Methanobacteriota</taxon>
        <taxon>Stenosarchaea group</taxon>
        <taxon>Methanomicrobia</taxon>
        <taxon>Methanomicrobiales</taxon>
        <taxon>Methanoregulaceae</taxon>
        <taxon>Methanoregula</taxon>
    </lineage>
</organism>
<reference evidence="3" key="1">
    <citation type="submission" date="2011-12" db="EMBL/GenBank/DDBJ databases">
        <title>Complete sequence of Methanoregula formicicum SMSP.</title>
        <authorList>
            <person name="Lucas S."/>
            <person name="Han J."/>
            <person name="Lapidus A."/>
            <person name="Cheng J.-F."/>
            <person name="Goodwin L."/>
            <person name="Pitluck S."/>
            <person name="Peters L."/>
            <person name="Ovchinnikova G."/>
            <person name="Teshima H."/>
            <person name="Detter J.C."/>
            <person name="Han C."/>
            <person name="Tapia R."/>
            <person name="Land M."/>
            <person name="Hauser L."/>
            <person name="Kyrpides N."/>
            <person name="Ivanova N."/>
            <person name="Pagani I."/>
            <person name="Imachi H."/>
            <person name="Tamaki H."/>
            <person name="Sekiguchi Y."/>
            <person name="Kamagata Y."/>
            <person name="Cadillo-Quiroz H."/>
            <person name="Zinder S."/>
            <person name="Liu W.-T."/>
            <person name="Woyke T."/>
        </authorList>
    </citation>
    <scope>NUCLEOTIDE SEQUENCE [LARGE SCALE GENOMIC DNA]</scope>
    <source>
        <strain evidence="3">DSM 22288 / NBRC 105244 / SMSP</strain>
    </source>
</reference>
<name>L0HG96_METFS</name>
<gene>
    <name evidence="2" type="ordered locus">Metfor_2764</name>
</gene>
<dbReference type="RefSeq" id="WP_015286709.1">
    <property type="nucleotide sequence ID" value="NC_019943.1"/>
</dbReference>